<dbReference type="EMBL" id="BCSX01000021">
    <property type="protein sequence ID" value="GAS88047.1"/>
    <property type="molecule type" value="Genomic_DNA"/>
</dbReference>
<keyword evidence="4" id="KW-1185">Reference proteome</keyword>
<feature type="chain" id="PRO_5007089671" description="Serine/threonine protein kinase" evidence="2">
    <location>
        <begin position="35"/>
        <end position="185"/>
    </location>
</feature>
<keyword evidence="2" id="KW-0732">Signal</keyword>
<dbReference type="RefSeq" id="WP_051243888.1">
    <property type="nucleotide sequence ID" value="NZ_BCSX01000021.1"/>
</dbReference>
<reference evidence="4" key="2">
    <citation type="submission" date="2016-02" db="EMBL/GenBank/DDBJ databases">
        <title>Draft genome sequence of five rapidly growing Mycobacterium species.</title>
        <authorList>
            <person name="Katahira K."/>
            <person name="Gotou Y."/>
            <person name="Iida K."/>
            <person name="Ogura Y."/>
            <person name="Hayashi T."/>
        </authorList>
    </citation>
    <scope>NUCLEOTIDE SEQUENCE [LARGE SCALE GENOMIC DNA]</scope>
    <source>
        <strain evidence="4">JCM15654</strain>
    </source>
</reference>
<dbReference type="AlphaFoldDB" id="A0A100VXW4"/>
<dbReference type="STRING" id="146020.RMCB_2143"/>
<feature type="signal peptide" evidence="2">
    <location>
        <begin position="1"/>
        <end position="34"/>
    </location>
</feature>
<feature type="compositionally biased region" description="Polar residues" evidence="1">
    <location>
        <begin position="141"/>
        <end position="161"/>
    </location>
</feature>
<evidence type="ECO:0000256" key="1">
    <source>
        <dbReference type="SAM" id="MobiDB-lite"/>
    </source>
</evidence>
<protein>
    <recommendedName>
        <fullName evidence="5">Serine/threonine protein kinase</fullName>
    </recommendedName>
</protein>
<evidence type="ECO:0000313" key="3">
    <source>
        <dbReference type="EMBL" id="GAS88047.1"/>
    </source>
</evidence>
<feature type="region of interest" description="Disordered" evidence="1">
    <location>
        <begin position="135"/>
        <end position="185"/>
    </location>
</feature>
<accession>A0A100VXW4</accession>
<proteinExistence type="predicted"/>
<evidence type="ECO:0008006" key="5">
    <source>
        <dbReference type="Google" id="ProtNLM"/>
    </source>
</evidence>
<sequence length="185" mass="18689">MVRSLLSVRRLPQLAAAGAVCSALLAVAPVPASAGPATDAQGFVDSTARCGTVDATVLYGSTDASRVAICKTGNTFEYRGVRVRDGAKLVAPATPSGDGFRAESSGFTYTVTAKSLVVSQGATTIREETMVDFHRPGASAPQGTAQGTAAPQNAPTAQNVPQPLASATPSTPLPPPLPAEVGAKR</sequence>
<evidence type="ECO:0000313" key="4">
    <source>
        <dbReference type="Proteomes" id="UP000069620"/>
    </source>
</evidence>
<comment type="caution">
    <text evidence="3">The sequence shown here is derived from an EMBL/GenBank/DDBJ whole genome shotgun (WGS) entry which is preliminary data.</text>
</comment>
<name>A0A100VXW4_9MYCO</name>
<evidence type="ECO:0000256" key="2">
    <source>
        <dbReference type="SAM" id="SignalP"/>
    </source>
</evidence>
<organism evidence="3 4">
    <name type="scientific">Mycolicibacterium brisbanense</name>
    <dbReference type="NCBI Taxonomy" id="146020"/>
    <lineage>
        <taxon>Bacteria</taxon>
        <taxon>Bacillati</taxon>
        <taxon>Actinomycetota</taxon>
        <taxon>Actinomycetes</taxon>
        <taxon>Mycobacteriales</taxon>
        <taxon>Mycobacteriaceae</taxon>
        <taxon>Mycolicibacterium</taxon>
    </lineage>
</organism>
<gene>
    <name evidence="3" type="ORF">RMCB_2143</name>
</gene>
<reference evidence="4" key="1">
    <citation type="journal article" date="2016" name="Genome Announc.">
        <title>Draft Genome Sequences of Five Rapidly Growing Mycobacterium Species, M. thermoresistibile, M. fortuitum subsp. acetamidolyticum, M. canariasense, M. brisbanense, and M. novocastrense.</title>
        <authorList>
            <person name="Katahira K."/>
            <person name="Ogura Y."/>
            <person name="Gotoh Y."/>
            <person name="Hayashi T."/>
        </authorList>
    </citation>
    <scope>NUCLEOTIDE SEQUENCE [LARGE SCALE GENOMIC DNA]</scope>
    <source>
        <strain evidence="4">JCM15654</strain>
    </source>
</reference>
<dbReference type="Proteomes" id="UP000069620">
    <property type="component" value="Unassembled WGS sequence"/>
</dbReference>